<dbReference type="OrthoDB" id="28737at2759"/>
<evidence type="ECO:0000256" key="2">
    <source>
        <dbReference type="SAM" id="MobiDB-lite"/>
    </source>
</evidence>
<dbReference type="GO" id="GO:0051726">
    <property type="term" value="P:regulation of cell cycle"/>
    <property type="evidence" value="ECO:0007669"/>
    <property type="project" value="TreeGrafter"/>
</dbReference>
<evidence type="ECO:0008006" key="5">
    <source>
        <dbReference type="Google" id="ProtNLM"/>
    </source>
</evidence>
<reference evidence="3 4" key="1">
    <citation type="submission" date="2014-04" db="EMBL/GenBank/DDBJ databases">
        <authorList>
            <consortium name="DOE Joint Genome Institute"/>
            <person name="Kuo A."/>
            <person name="Girlanda M."/>
            <person name="Perotto S."/>
            <person name="Kohler A."/>
            <person name="Nagy L.G."/>
            <person name="Floudas D."/>
            <person name="Copeland A."/>
            <person name="Barry K.W."/>
            <person name="Cichocki N."/>
            <person name="Veneault-Fourrey C."/>
            <person name="LaButti K."/>
            <person name="Lindquist E.A."/>
            <person name="Lipzen A."/>
            <person name="Lundell T."/>
            <person name="Morin E."/>
            <person name="Murat C."/>
            <person name="Sun H."/>
            <person name="Tunlid A."/>
            <person name="Henrissat B."/>
            <person name="Grigoriev I.V."/>
            <person name="Hibbett D.S."/>
            <person name="Martin F."/>
            <person name="Nordberg H.P."/>
            <person name="Cantor M.N."/>
            <person name="Hua S.X."/>
        </authorList>
    </citation>
    <scope>NUCLEOTIDE SEQUENCE [LARGE SCALE GENOMIC DNA]</scope>
    <source>
        <strain evidence="3 4">MUT 4182</strain>
    </source>
</reference>
<feature type="compositionally biased region" description="Polar residues" evidence="2">
    <location>
        <begin position="606"/>
        <end position="615"/>
    </location>
</feature>
<feature type="coiled-coil region" evidence="1">
    <location>
        <begin position="870"/>
        <end position="914"/>
    </location>
</feature>
<proteinExistence type="predicted"/>
<sequence length="1009" mass="111344">MASSDALPPQEIATRMRQALTGGGDPTLSSCLPLVTQFSNSQPSPESVAELEEYLQEISTSSIDVNNTLQFAGFVSTLHALLPVLPPSSVITTWFDLVLRSSFRTPKLPRQSVREAKELVLHGLSDDAHPKTASFRRMLVDLYLLDVVNESSKEDVIEHMAMDQAEQERQRCWKANLEETLLADAIQRPKELFSQLNIAFQNPHSRLQLMALLSQLARIPELSVGDLAESQLFSSLLTSLQLDFSTTLVGVGISVLIMMLPQMAWRSPKVLNDSLPRLLSILCRVICWKERTMTFPPLMSATSETSTFFVGSDTATEVPAGESGSPKLAADVTWTRLESSFDLAAAPAPDARLYFQFLYGLWPTTVLSFLRRPIKMLQTFGLKSPYTDDWDEIIDEEEVRSRIKPVLRTHVIHPSIILLDSAAEMSDYTRWTADGMDVAGLVSQCISLDVKNAAAALPGRGGKKHGGASGTKGASTTTVDLALPPPVLSPGSGVATPKEALKSVQAAPPLRKEESTACVMEPLPGDEHEIVEPPTAGDPMNRNPSPPIQELVATHVALKSAVVEPITSPPLLEHLGGGVTSSSSESHTPDVTHLSPRLHYVDFESGGTSDPNTPLMQPGSPPGVGVASSSSVPQTPQMGASPRLRFKSFGGIAEFGGLVGGGGSTVDVTSTASNPIPIPGSGYGALAVEPHHAISSLQREVLLLRNELNFELWLKKQHLSHMGKLHRDRIVARSEEAERQNLYNRVRATSKMLQQARDELKSMKLESASAKAKQKEYVDYLQDKLAKHREEKKSWASEATELRGEVIEAKRMVEKQRAIMDETENARFNLTNQLDEVMPKVQQIREYEKKIEDMTKRQMMWDDSPEMHEMREQKERMQAIMSDNAKLELTVQSLEASNQTLEELNNEQRRLLRSADGRAISPTGSHRHSRSFANQSPVSIMSHERFLQLETEHLEVKSQKRELEEKVEELEAMVEVLRAEMHRAGRRGSIHTPRSFIPDYGSAGGSFGS</sequence>
<dbReference type="GO" id="GO:0033596">
    <property type="term" value="C:TSC1-TSC2 complex"/>
    <property type="evidence" value="ECO:0007669"/>
    <property type="project" value="TreeGrafter"/>
</dbReference>
<evidence type="ECO:0000313" key="4">
    <source>
        <dbReference type="Proteomes" id="UP000054248"/>
    </source>
</evidence>
<feature type="coiled-coil region" evidence="1">
    <location>
        <begin position="739"/>
        <end position="826"/>
    </location>
</feature>
<feature type="region of interest" description="Disordered" evidence="2">
    <location>
        <begin position="605"/>
        <end position="640"/>
    </location>
</feature>
<dbReference type="PANTHER" id="PTHR15154:SF2">
    <property type="entry name" value="HAMARTIN"/>
    <property type="match status" value="1"/>
</dbReference>
<dbReference type="GO" id="GO:0032007">
    <property type="term" value="P:negative regulation of TOR signaling"/>
    <property type="evidence" value="ECO:0007669"/>
    <property type="project" value="TreeGrafter"/>
</dbReference>
<dbReference type="Proteomes" id="UP000054248">
    <property type="component" value="Unassembled WGS sequence"/>
</dbReference>
<dbReference type="AlphaFoldDB" id="A0A0C3QIV8"/>
<protein>
    <recommendedName>
        <fullName evidence="5">Tuberous sclerosis 1 protein</fullName>
    </recommendedName>
</protein>
<accession>A0A0C3QIV8</accession>
<dbReference type="HOGENOM" id="CLU_007465_0_0_1"/>
<reference evidence="4" key="2">
    <citation type="submission" date="2015-01" db="EMBL/GenBank/DDBJ databases">
        <title>Evolutionary Origins and Diversification of the Mycorrhizal Mutualists.</title>
        <authorList>
            <consortium name="DOE Joint Genome Institute"/>
            <consortium name="Mycorrhizal Genomics Consortium"/>
            <person name="Kohler A."/>
            <person name="Kuo A."/>
            <person name="Nagy L.G."/>
            <person name="Floudas D."/>
            <person name="Copeland A."/>
            <person name="Barry K.W."/>
            <person name="Cichocki N."/>
            <person name="Veneault-Fourrey C."/>
            <person name="LaButti K."/>
            <person name="Lindquist E.A."/>
            <person name="Lipzen A."/>
            <person name="Lundell T."/>
            <person name="Morin E."/>
            <person name="Murat C."/>
            <person name="Riley R."/>
            <person name="Ohm R."/>
            <person name="Sun H."/>
            <person name="Tunlid A."/>
            <person name="Henrissat B."/>
            <person name="Grigoriev I.V."/>
            <person name="Hibbett D.S."/>
            <person name="Martin F."/>
        </authorList>
    </citation>
    <scope>NUCLEOTIDE SEQUENCE [LARGE SCALE GENOMIC DNA]</scope>
    <source>
        <strain evidence="4">MUT 4182</strain>
    </source>
</reference>
<dbReference type="PANTHER" id="PTHR15154">
    <property type="entry name" value="HAMARTIN"/>
    <property type="match status" value="1"/>
</dbReference>
<name>A0A0C3QIV8_9AGAM</name>
<dbReference type="STRING" id="1051891.A0A0C3QIV8"/>
<evidence type="ECO:0000313" key="3">
    <source>
        <dbReference type="EMBL" id="KIO25974.1"/>
    </source>
</evidence>
<feature type="compositionally biased region" description="Low complexity" evidence="2">
    <location>
        <begin position="623"/>
        <end position="633"/>
    </location>
</feature>
<keyword evidence="1" id="KW-0175">Coiled coil</keyword>
<dbReference type="EMBL" id="KN823032">
    <property type="protein sequence ID" value="KIO25974.1"/>
    <property type="molecule type" value="Genomic_DNA"/>
</dbReference>
<gene>
    <name evidence="3" type="ORF">M407DRAFT_24723</name>
</gene>
<evidence type="ECO:0000256" key="1">
    <source>
        <dbReference type="SAM" id="Coils"/>
    </source>
</evidence>
<keyword evidence="4" id="KW-1185">Reference proteome</keyword>
<dbReference type="InterPro" id="IPR007483">
    <property type="entry name" value="Hamartin"/>
</dbReference>
<feature type="coiled-coil region" evidence="1">
    <location>
        <begin position="946"/>
        <end position="987"/>
    </location>
</feature>
<organism evidence="3 4">
    <name type="scientific">Tulasnella calospora MUT 4182</name>
    <dbReference type="NCBI Taxonomy" id="1051891"/>
    <lineage>
        <taxon>Eukaryota</taxon>
        <taxon>Fungi</taxon>
        <taxon>Dikarya</taxon>
        <taxon>Basidiomycota</taxon>
        <taxon>Agaricomycotina</taxon>
        <taxon>Agaricomycetes</taxon>
        <taxon>Cantharellales</taxon>
        <taxon>Tulasnellaceae</taxon>
        <taxon>Tulasnella</taxon>
    </lineage>
</organism>
<feature type="region of interest" description="Disordered" evidence="2">
    <location>
        <begin position="458"/>
        <end position="496"/>
    </location>
</feature>